<gene>
    <name evidence="1" type="ORF">V6N11_064408</name>
</gene>
<keyword evidence="2" id="KW-1185">Reference proteome</keyword>
<proteinExistence type="predicted"/>
<evidence type="ECO:0000313" key="2">
    <source>
        <dbReference type="Proteomes" id="UP001396334"/>
    </source>
</evidence>
<dbReference type="Proteomes" id="UP001396334">
    <property type="component" value="Unassembled WGS sequence"/>
</dbReference>
<reference evidence="1 2" key="1">
    <citation type="journal article" date="2024" name="G3 (Bethesda)">
        <title>Genome assembly of Hibiscus sabdariffa L. provides insights into metabolisms of medicinal natural products.</title>
        <authorList>
            <person name="Kim T."/>
        </authorList>
    </citation>
    <scope>NUCLEOTIDE SEQUENCE [LARGE SCALE GENOMIC DNA]</scope>
    <source>
        <strain evidence="1">TK-2024</strain>
        <tissue evidence="1">Old leaves</tissue>
    </source>
</reference>
<protein>
    <submittedName>
        <fullName evidence="1">Uncharacterized protein</fullName>
    </submittedName>
</protein>
<comment type="caution">
    <text evidence="1">The sequence shown here is derived from an EMBL/GenBank/DDBJ whole genome shotgun (WGS) entry which is preliminary data.</text>
</comment>
<name>A0ABR1ZW62_9ROSI</name>
<dbReference type="EMBL" id="JBBPBN010000549">
    <property type="protein sequence ID" value="KAK8484667.1"/>
    <property type="molecule type" value="Genomic_DNA"/>
</dbReference>
<evidence type="ECO:0000313" key="1">
    <source>
        <dbReference type="EMBL" id="KAK8484667.1"/>
    </source>
</evidence>
<accession>A0ABR1ZW62</accession>
<sequence length="93" mass="10228">MGDVEKSLSVLSLGLEEDEELPLQEEDSALTDMTSDEAMENGDAEDVPLEHSEGSKRQRLHLNSFTVSSNIDDSNKDISTLEAGLANQARRHQ</sequence>
<organism evidence="1 2">
    <name type="scientific">Hibiscus sabdariffa</name>
    <name type="common">roselle</name>
    <dbReference type="NCBI Taxonomy" id="183260"/>
    <lineage>
        <taxon>Eukaryota</taxon>
        <taxon>Viridiplantae</taxon>
        <taxon>Streptophyta</taxon>
        <taxon>Embryophyta</taxon>
        <taxon>Tracheophyta</taxon>
        <taxon>Spermatophyta</taxon>
        <taxon>Magnoliopsida</taxon>
        <taxon>eudicotyledons</taxon>
        <taxon>Gunneridae</taxon>
        <taxon>Pentapetalae</taxon>
        <taxon>rosids</taxon>
        <taxon>malvids</taxon>
        <taxon>Malvales</taxon>
        <taxon>Malvaceae</taxon>
        <taxon>Malvoideae</taxon>
        <taxon>Hibiscus</taxon>
    </lineage>
</organism>